<dbReference type="RefSeq" id="WP_146651266.1">
    <property type="nucleotide sequence ID" value="NZ_CP012333.1"/>
</dbReference>
<dbReference type="KEGG" id="llu:AKJ09_06550"/>
<evidence type="ECO:0000313" key="4">
    <source>
        <dbReference type="EMBL" id="AKU99886.1"/>
    </source>
</evidence>
<dbReference type="Proteomes" id="UP000064967">
    <property type="component" value="Chromosome"/>
</dbReference>
<evidence type="ECO:0000256" key="1">
    <source>
        <dbReference type="ARBA" id="ARBA00022553"/>
    </source>
</evidence>
<organism evidence="4 5">
    <name type="scientific">Labilithrix luteola</name>
    <dbReference type="NCBI Taxonomy" id="1391654"/>
    <lineage>
        <taxon>Bacteria</taxon>
        <taxon>Pseudomonadati</taxon>
        <taxon>Myxococcota</taxon>
        <taxon>Polyangia</taxon>
        <taxon>Polyangiales</taxon>
        <taxon>Labilitrichaceae</taxon>
        <taxon>Labilithrix</taxon>
    </lineage>
</organism>
<gene>
    <name evidence="4" type="ORF">AKJ09_06550</name>
</gene>
<dbReference type="STRING" id="1391654.AKJ09_06550"/>
<dbReference type="AlphaFoldDB" id="A0A0K1Q2L8"/>
<evidence type="ECO:0000313" key="5">
    <source>
        <dbReference type="Proteomes" id="UP000064967"/>
    </source>
</evidence>
<dbReference type="PANTHER" id="PTHR44591">
    <property type="entry name" value="STRESS RESPONSE REGULATOR PROTEIN 1"/>
    <property type="match status" value="1"/>
</dbReference>
<keyword evidence="5" id="KW-1185">Reference proteome</keyword>
<sequence length="251" mass="27287">MIAESSNTGILRAEIAHGDRVDVCAAVELTEQSVFLISDDLPAIGARMNVRLSFPYVFSPIELRGSVSQVHMSGPGRPSGYVCKFEIPDAVSETRLLSLLNNISLASPRIANRGAAPRVRLLLVEDGRLIRDMFAYAVTKYFERREGRVELTQAEDADAGWQHLQGGEFDVAIVDHFLPEPSGAALIAKLRANTRFAKTTTIGVSVGGDRARRAMLDAGADLFLAKPIVLRDLFRTLEFLMARSTSDAGAA</sequence>
<dbReference type="OrthoDB" id="9794815at2"/>
<dbReference type="Pfam" id="PF00072">
    <property type="entry name" value="Response_reg"/>
    <property type="match status" value="1"/>
</dbReference>
<dbReference type="InterPro" id="IPR001789">
    <property type="entry name" value="Sig_transdc_resp-reg_receiver"/>
</dbReference>
<keyword evidence="1 2" id="KW-0597">Phosphoprotein</keyword>
<evidence type="ECO:0000256" key="2">
    <source>
        <dbReference type="PROSITE-ProRule" id="PRU00169"/>
    </source>
</evidence>
<feature type="modified residue" description="4-aspartylphosphate" evidence="2">
    <location>
        <position position="175"/>
    </location>
</feature>
<dbReference type="SUPFAM" id="SSF52172">
    <property type="entry name" value="CheY-like"/>
    <property type="match status" value="1"/>
</dbReference>
<dbReference type="InterPro" id="IPR050595">
    <property type="entry name" value="Bact_response_regulator"/>
</dbReference>
<proteinExistence type="predicted"/>
<dbReference type="InterPro" id="IPR011006">
    <property type="entry name" value="CheY-like_superfamily"/>
</dbReference>
<dbReference type="PANTHER" id="PTHR44591:SF3">
    <property type="entry name" value="RESPONSE REGULATORY DOMAIN-CONTAINING PROTEIN"/>
    <property type="match status" value="1"/>
</dbReference>
<dbReference type="SMART" id="SM00448">
    <property type="entry name" value="REC"/>
    <property type="match status" value="1"/>
</dbReference>
<evidence type="ECO:0000259" key="3">
    <source>
        <dbReference type="PROSITE" id="PS50110"/>
    </source>
</evidence>
<dbReference type="CDD" id="cd00156">
    <property type="entry name" value="REC"/>
    <property type="match status" value="1"/>
</dbReference>
<dbReference type="EMBL" id="CP012333">
    <property type="protein sequence ID" value="AKU99886.1"/>
    <property type="molecule type" value="Genomic_DNA"/>
</dbReference>
<dbReference type="Gene3D" id="3.40.50.2300">
    <property type="match status" value="1"/>
</dbReference>
<name>A0A0K1Q2L8_9BACT</name>
<accession>A0A0K1Q2L8</accession>
<feature type="domain" description="Response regulatory" evidence="3">
    <location>
        <begin position="120"/>
        <end position="241"/>
    </location>
</feature>
<dbReference type="PROSITE" id="PS50110">
    <property type="entry name" value="RESPONSE_REGULATORY"/>
    <property type="match status" value="1"/>
</dbReference>
<protein>
    <submittedName>
        <fullName evidence="4">Chemotaxis protein CheY</fullName>
    </submittedName>
</protein>
<dbReference type="GO" id="GO:0000160">
    <property type="term" value="P:phosphorelay signal transduction system"/>
    <property type="evidence" value="ECO:0007669"/>
    <property type="project" value="InterPro"/>
</dbReference>
<reference evidence="4 5" key="1">
    <citation type="submission" date="2015-08" db="EMBL/GenBank/DDBJ databases">
        <authorList>
            <person name="Babu N.S."/>
            <person name="Beckwith C.J."/>
            <person name="Beseler K.G."/>
            <person name="Brison A."/>
            <person name="Carone J.V."/>
            <person name="Caskin T.P."/>
            <person name="Diamond M."/>
            <person name="Durham M.E."/>
            <person name="Foxe J.M."/>
            <person name="Go M."/>
            <person name="Henderson B.A."/>
            <person name="Jones I.B."/>
            <person name="McGettigan J.A."/>
            <person name="Micheletti S.J."/>
            <person name="Nasrallah M.E."/>
            <person name="Ortiz D."/>
            <person name="Piller C.R."/>
            <person name="Privatt S.R."/>
            <person name="Schneider S.L."/>
            <person name="Sharp S."/>
            <person name="Smith T.C."/>
            <person name="Stanton J.D."/>
            <person name="Ullery H.E."/>
            <person name="Wilson R.J."/>
            <person name="Serrano M.G."/>
            <person name="Buck G."/>
            <person name="Lee V."/>
            <person name="Wang Y."/>
            <person name="Carvalho R."/>
            <person name="Voegtly L."/>
            <person name="Shi R."/>
            <person name="Duckworth R."/>
            <person name="Johnson A."/>
            <person name="Loviza R."/>
            <person name="Walstead R."/>
            <person name="Shah Z."/>
            <person name="Kiflezghi M."/>
            <person name="Wade K."/>
            <person name="Ball S.L."/>
            <person name="Bradley K.W."/>
            <person name="Asai D.J."/>
            <person name="Bowman C.A."/>
            <person name="Russell D.A."/>
            <person name="Pope W.H."/>
            <person name="Jacobs-Sera D."/>
            <person name="Hendrix R.W."/>
            <person name="Hatfull G.F."/>
        </authorList>
    </citation>
    <scope>NUCLEOTIDE SEQUENCE [LARGE SCALE GENOMIC DNA]</scope>
    <source>
        <strain evidence="4 5">DSM 27648</strain>
    </source>
</reference>